<sequence>MSHRTFGAVRTAATKEPITFDFGLYGEETFTVVPEPSLGDTFDLYDAPEPLPENEAVAIRVLARFIRRMLPPEDRVRFDQALYRIPISEAHIIMDVATYITEQATGFPTMPPTTSSRGRQPTGKASKPRTAGNKR</sequence>
<name>A0A6J5RJ16_9CAUD</name>
<evidence type="ECO:0000313" key="3">
    <source>
        <dbReference type="EMBL" id="CAB4210246.1"/>
    </source>
</evidence>
<evidence type="ECO:0000313" key="4">
    <source>
        <dbReference type="EMBL" id="CAB5227456.1"/>
    </source>
</evidence>
<evidence type="ECO:0000313" key="2">
    <source>
        <dbReference type="EMBL" id="CAB4197520.1"/>
    </source>
</evidence>
<accession>A0A6J5RJ16</accession>
<dbReference type="EMBL" id="LR797265">
    <property type="protein sequence ID" value="CAB4197520.1"/>
    <property type="molecule type" value="Genomic_DNA"/>
</dbReference>
<dbReference type="EMBL" id="LR797368">
    <property type="protein sequence ID" value="CAB4210246.1"/>
    <property type="molecule type" value="Genomic_DNA"/>
</dbReference>
<evidence type="ECO:0000256" key="1">
    <source>
        <dbReference type="SAM" id="MobiDB-lite"/>
    </source>
</evidence>
<feature type="compositionally biased region" description="Polar residues" evidence="1">
    <location>
        <begin position="105"/>
        <end position="119"/>
    </location>
</feature>
<evidence type="ECO:0008006" key="5">
    <source>
        <dbReference type="Google" id="ProtNLM"/>
    </source>
</evidence>
<proteinExistence type="predicted"/>
<protein>
    <recommendedName>
        <fullName evidence="5">Tail assembly chaperone</fullName>
    </recommendedName>
</protein>
<feature type="region of interest" description="Disordered" evidence="1">
    <location>
        <begin position="105"/>
        <end position="135"/>
    </location>
</feature>
<dbReference type="EMBL" id="LR798370">
    <property type="protein sequence ID" value="CAB5227456.1"/>
    <property type="molecule type" value="Genomic_DNA"/>
</dbReference>
<organism evidence="2">
    <name type="scientific">uncultured Caudovirales phage</name>
    <dbReference type="NCBI Taxonomy" id="2100421"/>
    <lineage>
        <taxon>Viruses</taxon>
        <taxon>Duplodnaviria</taxon>
        <taxon>Heunggongvirae</taxon>
        <taxon>Uroviricota</taxon>
        <taxon>Caudoviricetes</taxon>
        <taxon>Peduoviridae</taxon>
        <taxon>Maltschvirus</taxon>
        <taxon>Maltschvirus maltsch</taxon>
    </lineage>
</organism>
<reference evidence="2" key="1">
    <citation type="submission" date="2020-05" db="EMBL/GenBank/DDBJ databases">
        <authorList>
            <person name="Chiriac C."/>
            <person name="Salcher M."/>
            <person name="Ghai R."/>
            <person name="Kavagutti S V."/>
        </authorList>
    </citation>
    <scope>NUCLEOTIDE SEQUENCE</scope>
</reference>
<gene>
    <name evidence="2" type="ORF">UFOVP1306_18</name>
    <name evidence="3" type="ORF">UFOVP1422_20</name>
    <name evidence="4" type="ORF">UFOVP1519_46</name>
</gene>